<sequence length="280" mass="31600">MSKMTDASGVPVQLRQPLSNFLLSLADDEFILGYWDSEWTGVAPMLEEDVACSSIAQDEIGHARLFYQEVAALTGVSPDHIAYGRKLEDYRQAQLVEHRRGNWAFTIARRFYYEMADQIRLASLQDSAYVPLAQAIAKIQREEVYHQMHIGTWLQRLARGTAEARQLLEQALQQLWPDALGLFEPFAAEALLLEAGILSRPSSALEQQWLTSIAPILGQFNLSLPLEPVPHNSQDNAAGEVFRSLVPARYGGRQGQHIADFADLWEQMTMVYRLDPQASW</sequence>
<comment type="caution">
    <text evidence="1">The sequence shown here is derived from an EMBL/GenBank/DDBJ whole genome shotgun (WGS) entry which is preliminary data.</text>
</comment>
<gene>
    <name evidence="1" type="ORF">KDA_35210</name>
</gene>
<reference evidence="2" key="1">
    <citation type="submission" date="2018-12" db="EMBL/GenBank/DDBJ databases">
        <title>Tengunoibacter tsumagoiensis gen. nov., sp. nov., Dictyobacter kobayashii sp. nov., D. alpinus sp. nov., and D. joshuensis sp. nov. and description of Dictyobacteraceae fam. nov. within the order Ktedonobacterales isolated from Tengu-no-mugimeshi.</title>
        <authorList>
            <person name="Wang C.M."/>
            <person name="Zheng Y."/>
            <person name="Sakai Y."/>
            <person name="Toyoda A."/>
            <person name="Minakuchi Y."/>
            <person name="Abe K."/>
            <person name="Yokota A."/>
            <person name="Yabe S."/>
        </authorList>
    </citation>
    <scope>NUCLEOTIDE SEQUENCE [LARGE SCALE GENOMIC DNA]</scope>
    <source>
        <strain evidence="2">Uno16</strain>
    </source>
</reference>
<accession>A0A402B9N9</accession>
<dbReference type="Proteomes" id="UP000287171">
    <property type="component" value="Unassembled WGS sequence"/>
</dbReference>
<dbReference type="GO" id="GO:0010124">
    <property type="term" value="P:phenylacetate catabolic process"/>
    <property type="evidence" value="ECO:0007669"/>
    <property type="project" value="InterPro"/>
</dbReference>
<dbReference type="InterPro" id="IPR007814">
    <property type="entry name" value="PaaA_PaaC"/>
</dbReference>
<name>A0A402B9N9_9CHLR</name>
<organism evidence="1 2">
    <name type="scientific">Dictyobacter alpinus</name>
    <dbReference type="NCBI Taxonomy" id="2014873"/>
    <lineage>
        <taxon>Bacteria</taxon>
        <taxon>Bacillati</taxon>
        <taxon>Chloroflexota</taxon>
        <taxon>Ktedonobacteria</taxon>
        <taxon>Ktedonobacterales</taxon>
        <taxon>Dictyobacteraceae</taxon>
        <taxon>Dictyobacter</taxon>
    </lineage>
</organism>
<dbReference type="InterPro" id="IPR052703">
    <property type="entry name" value="Aromatic_CoA_ox/epox"/>
</dbReference>
<dbReference type="SUPFAM" id="SSF47240">
    <property type="entry name" value="Ferritin-like"/>
    <property type="match status" value="1"/>
</dbReference>
<dbReference type="PANTHER" id="PTHR30458">
    <property type="entry name" value="PHENYLACETIC ACID DEGRADATION PROTEIN PAA"/>
    <property type="match status" value="1"/>
</dbReference>
<evidence type="ECO:0000313" key="1">
    <source>
        <dbReference type="EMBL" id="GCE28037.1"/>
    </source>
</evidence>
<evidence type="ECO:0000313" key="2">
    <source>
        <dbReference type="Proteomes" id="UP000287171"/>
    </source>
</evidence>
<dbReference type="EMBL" id="BIFT01000001">
    <property type="protein sequence ID" value="GCE28037.1"/>
    <property type="molecule type" value="Genomic_DNA"/>
</dbReference>
<dbReference type="RefSeq" id="WP_218027510.1">
    <property type="nucleotide sequence ID" value="NZ_BIFT01000001.1"/>
</dbReference>
<dbReference type="InterPro" id="IPR012347">
    <property type="entry name" value="Ferritin-like"/>
</dbReference>
<dbReference type="InterPro" id="IPR011882">
    <property type="entry name" value="PaaC"/>
</dbReference>
<dbReference type="PANTHER" id="PTHR30458:SF0">
    <property type="entry name" value="1,2-PHENYLACETYL-COA EPOXIDASE, SUBUNIT C"/>
    <property type="match status" value="1"/>
</dbReference>
<keyword evidence="2" id="KW-1185">Reference proteome</keyword>
<dbReference type="GO" id="GO:0005829">
    <property type="term" value="C:cytosol"/>
    <property type="evidence" value="ECO:0007669"/>
    <property type="project" value="TreeGrafter"/>
</dbReference>
<dbReference type="AlphaFoldDB" id="A0A402B9N9"/>
<dbReference type="InterPro" id="IPR009078">
    <property type="entry name" value="Ferritin-like_SF"/>
</dbReference>
<proteinExistence type="predicted"/>
<dbReference type="Pfam" id="PF05138">
    <property type="entry name" value="PaaA_PaaC"/>
    <property type="match status" value="1"/>
</dbReference>
<dbReference type="Gene3D" id="1.20.1260.10">
    <property type="match status" value="1"/>
</dbReference>
<protein>
    <submittedName>
        <fullName evidence="1">Phenylacetate-CoA oxygenase subunit PaaI</fullName>
    </submittedName>
</protein>
<dbReference type="NCBIfam" id="TIGR02158">
    <property type="entry name" value="PA_CoA_Oxy3"/>
    <property type="match status" value="1"/>
</dbReference>